<gene>
    <name evidence="2" type="ORF">SVIM_LOCUS386810</name>
</gene>
<reference evidence="2" key="1">
    <citation type="submission" date="2019-03" db="EMBL/GenBank/DDBJ databases">
        <authorList>
            <person name="Mank J."/>
            <person name="Almeida P."/>
        </authorList>
    </citation>
    <scope>NUCLEOTIDE SEQUENCE</scope>
    <source>
        <strain evidence="2">78183</strain>
    </source>
</reference>
<accession>A0A6N2N235</accession>
<evidence type="ECO:0000313" key="2">
    <source>
        <dbReference type="EMBL" id="VFU54901.1"/>
    </source>
</evidence>
<dbReference type="AlphaFoldDB" id="A0A6N2N235"/>
<proteinExistence type="predicted"/>
<protein>
    <submittedName>
        <fullName evidence="2">Uncharacterized protein</fullName>
    </submittedName>
</protein>
<sequence>MSDQVSKHKHEHRERQEEKFGRRLINLITRLEEIHNSCYHQPSPA</sequence>
<evidence type="ECO:0000256" key="1">
    <source>
        <dbReference type="SAM" id="MobiDB-lite"/>
    </source>
</evidence>
<name>A0A6N2N235_SALVM</name>
<organism evidence="2">
    <name type="scientific">Salix viminalis</name>
    <name type="common">Common osier</name>
    <name type="synonym">Basket willow</name>
    <dbReference type="NCBI Taxonomy" id="40686"/>
    <lineage>
        <taxon>Eukaryota</taxon>
        <taxon>Viridiplantae</taxon>
        <taxon>Streptophyta</taxon>
        <taxon>Embryophyta</taxon>
        <taxon>Tracheophyta</taxon>
        <taxon>Spermatophyta</taxon>
        <taxon>Magnoliopsida</taxon>
        <taxon>eudicotyledons</taxon>
        <taxon>Gunneridae</taxon>
        <taxon>Pentapetalae</taxon>
        <taxon>rosids</taxon>
        <taxon>fabids</taxon>
        <taxon>Malpighiales</taxon>
        <taxon>Salicaceae</taxon>
        <taxon>Saliceae</taxon>
        <taxon>Salix</taxon>
    </lineage>
</organism>
<feature type="region of interest" description="Disordered" evidence="1">
    <location>
        <begin position="1"/>
        <end position="21"/>
    </location>
</feature>
<dbReference type="EMBL" id="CAADRP010001863">
    <property type="protein sequence ID" value="VFU54901.1"/>
    <property type="molecule type" value="Genomic_DNA"/>
</dbReference>